<dbReference type="GO" id="GO:0005634">
    <property type="term" value="C:nucleus"/>
    <property type="evidence" value="ECO:0007669"/>
    <property type="project" value="UniProtKB-SubCell"/>
</dbReference>
<reference evidence="7" key="1">
    <citation type="submission" date="2003-08" db="EMBL/GenBank/DDBJ databases">
        <authorList>
            <person name="Birren B."/>
            <person name="Nusbaum C."/>
            <person name="Abebe A."/>
            <person name="Abouelleil A."/>
            <person name="Adekoya E."/>
            <person name="Ait-zahra M."/>
            <person name="Allen N."/>
            <person name="Allen T."/>
            <person name="An P."/>
            <person name="Anderson M."/>
            <person name="Anderson S."/>
            <person name="Arachchi H."/>
            <person name="Armbruster J."/>
            <person name="Bachantsang P."/>
            <person name="Baldwin J."/>
            <person name="Barry A."/>
            <person name="Bayul T."/>
            <person name="Blitshsteyn B."/>
            <person name="Bloom T."/>
            <person name="Blye J."/>
            <person name="Boguslavskiy L."/>
            <person name="Borowsky M."/>
            <person name="Boukhgalter B."/>
            <person name="Brunache A."/>
            <person name="Butler J."/>
            <person name="Calixte N."/>
            <person name="Calvo S."/>
            <person name="Camarata J."/>
            <person name="Campo K."/>
            <person name="Chang J."/>
            <person name="Cheshatsang Y."/>
            <person name="Citroen M."/>
            <person name="Collymore A."/>
            <person name="Considine T."/>
            <person name="Cook A."/>
            <person name="Cooke P."/>
            <person name="Corum B."/>
            <person name="Cuomo C."/>
            <person name="David R."/>
            <person name="Dawoe T."/>
            <person name="Degray S."/>
            <person name="Dodge S."/>
            <person name="Dooley K."/>
            <person name="Dorje P."/>
            <person name="Dorjee K."/>
            <person name="Dorris L."/>
            <person name="Duffey N."/>
            <person name="Dupes A."/>
            <person name="Elkins T."/>
            <person name="Engels R."/>
            <person name="Erickson J."/>
            <person name="Farina A."/>
            <person name="Faro S."/>
            <person name="Ferreira P."/>
            <person name="Fischer H."/>
            <person name="Fitzgerald M."/>
            <person name="Foley K."/>
            <person name="Gage D."/>
            <person name="Galagan J."/>
            <person name="Gearin G."/>
            <person name="Gnerre S."/>
            <person name="Gnirke A."/>
            <person name="Goyette A."/>
            <person name="Graham J."/>
            <person name="Grandbois E."/>
            <person name="Gyaltsen K."/>
            <person name="Hafez N."/>
            <person name="Hagopian D."/>
            <person name="Hagos B."/>
            <person name="Hall J."/>
            <person name="Hatcher B."/>
            <person name="Heller A."/>
            <person name="Higgins H."/>
            <person name="Honan T."/>
            <person name="Horn A."/>
            <person name="Houde N."/>
            <person name="Hughes L."/>
            <person name="Hulme W."/>
            <person name="Husby E."/>
            <person name="Iliev I."/>
            <person name="Jaffe D."/>
            <person name="Jones C."/>
            <person name="Kamal M."/>
            <person name="Kamat A."/>
            <person name="Kamvysselis M."/>
            <person name="Karlsson E."/>
            <person name="Kells C."/>
            <person name="Kieu A."/>
            <person name="Kisner P."/>
            <person name="Kodira C."/>
            <person name="Kulbokas E."/>
            <person name="Labutti K."/>
            <person name="Lama D."/>
            <person name="Landers T."/>
            <person name="Leger J."/>
            <person name="Levine S."/>
            <person name="Lewis D."/>
            <person name="Lewis T."/>
            <person name="Lindblad-toh K."/>
            <person name="Liu X."/>
            <person name="Lokyitsang T."/>
            <person name="Lokyitsang Y."/>
            <person name="Lucien O."/>
            <person name="Lui A."/>
            <person name="Ma L.J."/>
            <person name="Mabbitt R."/>
            <person name="Macdonald J."/>
            <person name="Maclean C."/>
            <person name="Major J."/>
            <person name="Manning J."/>
            <person name="Marabella R."/>
            <person name="Maru K."/>
            <person name="Matthews C."/>
            <person name="Mauceli E."/>
            <person name="Mccarthy M."/>
            <person name="Mcdonough S."/>
            <person name="Mcghee T."/>
            <person name="Meldrim J."/>
            <person name="Meneus L."/>
            <person name="Mesirov J."/>
            <person name="Mihalev A."/>
            <person name="Mihova T."/>
            <person name="Mikkelsen T."/>
            <person name="Mlenga V."/>
            <person name="Moru K."/>
            <person name="Mozes J."/>
            <person name="Mulrain L."/>
            <person name="Munson G."/>
            <person name="Naylor J."/>
            <person name="Newes C."/>
            <person name="Nguyen C."/>
            <person name="Nguyen N."/>
            <person name="Nguyen T."/>
            <person name="Nicol R."/>
            <person name="Nielsen C."/>
            <person name="Nizzari M."/>
            <person name="Norbu C."/>
            <person name="Norbu N."/>
            <person name="O'donnell P."/>
            <person name="Okoawo O."/>
            <person name="O'leary S."/>
            <person name="Omotosho B."/>
            <person name="O'neill K."/>
            <person name="Osman S."/>
            <person name="Parker S."/>
            <person name="Perrin D."/>
            <person name="Phunkhang P."/>
            <person name="Piqani B."/>
            <person name="Purcell S."/>
            <person name="Rachupka T."/>
            <person name="Ramasamy U."/>
            <person name="Rameau R."/>
            <person name="Ray V."/>
            <person name="Raymond C."/>
            <person name="Retta R."/>
            <person name="Richardson S."/>
            <person name="Rise C."/>
            <person name="Rodriguez J."/>
            <person name="Rogers J."/>
            <person name="Rogov P."/>
            <person name="Rutman M."/>
            <person name="Schupbach R."/>
            <person name="Seaman C."/>
            <person name="Settipalli S."/>
            <person name="Sharpe T."/>
            <person name="Sheridan J."/>
            <person name="Sherpa N."/>
            <person name="Shi J."/>
            <person name="Smirnov S."/>
            <person name="Smith C."/>
            <person name="Sougnez C."/>
            <person name="Spencer B."/>
            <person name="Stalker J."/>
            <person name="Stange-thomann N."/>
            <person name="Stavropoulos S."/>
            <person name="Stetson K."/>
            <person name="Stone C."/>
            <person name="Stone S."/>
            <person name="Stubbs M."/>
            <person name="Talamas J."/>
            <person name="Tchuinga P."/>
            <person name="Tenzing P."/>
            <person name="Tesfaye S."/>
            <person name="Theodore J."/>
            <person name="Thoulutsang Y."/>
            <person name="Topham K."/>
            <person name="Towey S."/>
            <person name="Tsamla T."/>
            <person name="Tsomo N."/>
            <person name="Vallee D."/>
            <person name="Vassiliev H."/>
            <person name="Venkataraman V."/>
            <person name="Vinson J."/>
            <person name="Vo A."/>
            <person name="Wade C."/>
            <person name="Wang S."/>
            <person name="Wangchuk T."/>
            <person name="Wangdi T."/>
            <person name="Whittaker C."/>
            <person name="Wilkinson J."/>
            <person name="Wu Y."/>
            <person name="Wyman D."/>
            <person name="Yadav S."/>
            <person name="Yang S."/>
            <person name="Yang X."/>
            <person name="Yeager S."/>
            <person name="Yee E."/>
            <person name="Young G."/>
            <person name="Zainoun J."/>
            <person name="Zembeck L."/>
            <person name="Zimmer A."/>
            <person name="Zody M."/>
            <person name="Lander E."/>
        </authorList>
    </citation>
    <scope>NUCLEOTIDE SEQUENCE [LARGE SCALE GENOMIC DNA]</scope>
</reference>
<evidence type="ECO:0000256" key="5">
    <source>
        <dbReference type="SAM" id="MobiDB-lite"/>
    </source>
</evidence>
<accession>H2Z7N0</accession>
<name>H2Z7N0_CIOSA</name>
<feature type="region of interest" description="Disordered" evidence="5">
    <location>
        <begin position="158"/>
        <end position="241"/>
    </location>
</feature>
<reference evidence="6" key="3">
    <citation type="submission" date="2025-09" db="UniProtKB">
        <authorList>
            <consortium name="Ensembl"/>
        </authorList>
    </citation>
    <scope>IDENTIFICATION</scope>
</reference>
<keyword evidence="3" id="KW-0804">Transcription</keyword>
<feature type="compositionally biased region" description="Polar residues" evidence="5">
    <location>
        <begin position="173"/>
        <end position="191"/>
    </location>
</feature>
<dbReference type="PANTHER" id="PTHR16088:SF3">
    <property type="entry name" value="GON-4-LIKE PROTEIN"/>
    <property type="match status" value="1"/>
</dbReference>
<dbReference type="STRING" id="51511.ENSCSAVP00000013592"/>
<dbReference type="GeneTree" id="ENSGT00940000164105"/>
<dbReference type="Ensembl" id="ENSCSAVT00000013748.1">
    <property type="protein sequence ID" value="ENSCSAVP00000013592.1"/>
    <property type="gene ID" value="ENSCSAVG00000007966.1"/>
</dbReference>
<comment type="subcellular location">
    <subcellularLocation>
        <location evidence="1">Nucleus</location>
    </subcellularLocation>
</comment>
<dbReference type="InterPro" id="IPR036600">
    <property type="entry name" value="PAH_sf"/>
</dbReference>
<evidence type="ECO:0000313" key="6">
    <source>
        <dbReference type="Ensembl" id="ENSCSAVP00000013592.1"/>
    </source>
</evidence>
<evidence type="ECO:0000256" key="1">
    <source>
        <dbReference type="ARBA" id="ARBA00004123"/>
    </source>
</evidence>
<dbReference type="PANTHER" id="PTHR16088">
    <property type="entry name" value="YY1 ASSOCIATED PROTEIN-RELATED"/>
    <property type="match status" value="1"/>
</dbReference>
<evidence type="ECO:0000256" key="4">
    <source>
        <dbReference type="ARBA" id="ARBA00023242"/>
    </source>
</evidence>
<evidence type="ECO:0000256" key="3">
    <source>
        <dbReference type="ARBA" id="ARBA00023163"/>
    </source>
</evidence>
<dbReference type="Proteomes" id="UP000007875">
    <property type="component" value="Unassembled WGS sequence"/>
</dbReference>
<keyword evidence="4" id="KW-0539">Nucleus</keyword>
<dbReference type="GO" id="GO:0006355">
    <property type="term" value="P:regulation of DNA-templated transcription"/>
    <property type="evidence" value="ECO:0007669"/>
    <property type="project" value="InterPro"/>
</dbReference>
<dbReference type="HOGENOM" id="CLU_670760_0_0_1"/>
<dbReference type="AlphaFoldDB" id="H2Z7N0"/>
<feature type="compositionally biased region" description="Basic and acidic residues" evidence="5">
    <location>
        <begin position="203"/>
        <end position="219"/>
    </location>
</feature>
<dbReference type="InterPro" id="IPR052435">
    <property type="entry name" value="YY1-Transcr_Regul"/>
</dbReference>
<feature type="compositionally biased region" description="Polar residues" evidence="5">
    <location>
        <begin position="280"/>
        <end position="291"/>
    </location>
</feature>
<feature type="compositionally biased region" description="Low complexity" evidence="5">
    <location>
        <begin position="297"/>
        <end position="315"/>
    </location>
</feature>
<dbReference type="GO" id="GO:0003712">
    <property type="term" value="F:transcription coregulator activity"/>
    <property type="evidence" value="ECO:0007669"/>
    <property type="project" value="TreeGrafter"/>
</dbReference>
<keyword evidence="7" id="KW-1185">Reference proteome</keyword>
<protein>
    <submittedName>
        <fullName evidence="6">Uncharacterized protein</fullName>
    </submittedName>
</protein>
<dbReference type="Gene3D" id="1.10.10.60">
    <property type="entry name" value="Homeodomain-like"/>
    <property type="match status" value="1"/>
</dbReference>
<evidence type="ECO:0000313" key="7">
    <source>
        <dbReference type="Proteomes" id="UP000007875"/>
    </source>
</evidence>
<dbReference type="Pfam" id="PF21227">
    <property type="entry name" value="Myb_DNA-binding_7"/>
    <property type="match status" value="1"/>
</dbReference>
<keyword evidence="2" id="KW-0805">Transcription regulation</keyword>
<evidence type="ECO:0000256" key="2">
    <source>
        <dbReference type="ARBA" id="ARBA00023015"/>
    </source>
</evidence>
<dbReference type="InParanoid" id="H2Z7N0"/>
<feature type="region of interest" description="Disordered" evidence="5">
    <location>
        <begin position="266"/>
        <end position="328"/>
    </location>
</feature>
<dbReference type="eggNOG" id="ENOG502QT2W">
    <property type="taxonomic scope" value="Eukaryota"/>
</dbReference>
<organism evidence="6 7">
    <name type="scientific">Ciona savignyi</name>
    <name type="common">Pacific transparent sea squirt</name>
    <dbReference type="NCBI Taxonomy" id="51511"/>
    <lineage>
        <taxon>Eukaryota</taxon>
        <taxon>Metazoa</taxon>
        <taxon>Chordata</taxon>
        <taxon>Tunicata</taxon>
        <taxon>Ascidiacea</taxon>
        <taxon>Phlebobranchia</taxon>
        <taxon>Cionidae</taxon>
        <taxon>Ciona</taxon>
    </lineage>
</organism>
<proteinExistence type="predicted"/>
<feature type="compositionally biased region" description="Basic residues" evidence="5">
    <location>
        <begin position="192"/>
        <end position="202"/>
    </location>
</feature>
<reference evidence="6" key="2">
    <citation type="submission" date="2025-08" db="UniProtKB">
        <authorList>
            <consortium name="Ensembl"/>
        </authorList>
    </citation>
    <scope>IDENTIFICATION</scope>
</reference>
<dbReference type="SUPFAM" id="SSF47762">
    <property type="entry name" value="PAH2 domain"/>
    <property type="match status" value="1"/>
</dbReference>
<sequence length="410" mass="46256">MSEFALDSSQSPPVLFQRISKLLAPWPQLIQGFAPFLLPEQAYACGLLPEQQVYARARKFLRQLEIRFIDNPQHLNKIINTFRCVAESGVYKEKEMKSSILSMLKSDPYLQEEFLMFFDDERPPESRLNGNWEEIYWTDDLAKDSISTEFEEIHIPISTEDALHTTTDDAPAISSSKTTPPTKQVKSTNQQRSRKRKKIPKHQVKEKDAEDWTSHPRFEEETEDEEPNLHTKPVTSSPVPQVTDIGVISEDALSCSPFKRHTLGSEETVTVSMHKPPTPTGTRTSQETVSISDYKLPSETQSTSQCSSSLPLTPTGSQSPKPSPARENDINLTQCMQWTREDDATLLGLCKLEGSSEKTFLKVAETLHRLVEDVEKRFQVLMNLLSNVDAADTDTGSLCTDETDSDDSIE</sequence>